<protein>
    <submittedName>
        <fullName evidence="1">Uncharacterized protein</fullName>
    </submittedName>
</protein>
<sequence>MLDDERGARPPHARRRGRFVVAEPPEIGPALLTSTPCGLAPSPGCRMPRAGCRAMIMLGVLLLLLAERLAA</sequence>
<gene>
    <name evidence="1" type="ORF">ACH4F9_03705</name>
</gene>
<comment type="caution">
    <text evidence="1">The sequence shown here is derived from an EMBL/GenBank/DDBJ whole genome shotgun (WGS) entry which is preliminary data.</text>
</comment>
<proteinExistence type="predicted"/>
<keyword evidence="2" id="KW-1185">Reference proteome</keyword>
<evidence type="ECO:0000313" key="2">
    <source>
        <dbReference type="Proteomes" id="UP001610818"/>
    </source>
</evidence>
<organism evidence="1 2">
    <name type="scientific">Streptomyces longisporoflavus</name>
    <dbReference type="NCBI Taxonomy" id="28044"/>
    <lineage>
        <taxon>Bacteria</taxon>
        <taxon>Bacillati</taxon>
        <taxon>Actinomycetota</taxon>
        <taxon>Actinomycetes</taxon>
        <taxon>Kitasatosporales</taxon>
        <taxon>Streptomycetaceae</taxon>
        <taxon>Streptomyces</taxon>
    </lineage>
</organism>
<dbReference type="Proteomes" id="UP001610818">
    <property type="component" value="Unassembled WGS sequence"/>
</dbReference>
<name>A0ABW7QGM8_9ACTN</name>
<dbReference type="RefSeq" id="WP_397707434.1">
    <property type="nucleotide sequence ID" value="NZ_JBIRGN010000001.1"/>
</dbReference>
<dbReference type="EMBL" id="JBIRGQ010000001">
    <property type="protein sequence ID" value="MFH8544102.1"/>
    <property type="molecule type" value="Genomic_DNA"/>
</dbReference>
<accession>A0ABW7QGM8</accession>
<reference evidence="1 2" key="1">
    <citation type="submission" date="2024-10" db="EMBL/GenBank/DDBJ databases">
        <title>The Natural Products Discovery Center: Release of the First 8490 Sequenced Strains for Exploring Actinobacteria Biosynthetic Diversity.</title>
        <authorList>
            <person name="Kalkreuter E."/>
            <person name="Kautsar S.A."/>
            <person name="Yang D."/>
            <person name="Bader C.D."/>
            <person name="Teijaro C.N."/>
            <person name="Fluegel L."/>
            <person name="Davis C.M."/>
            <person name="Simpson J.R."/>
            <person name="Lauterbach L."/>
            <person name="Steele A.D."/>
            <person name="Gui C."/>
            <person name="Meng S."/>
            <person name="Li G."/>
            <person name="Viehrig K."/>
            <person name="Ye F."/>
            <person name="Su P."/>
            <person name="Kiefer A.F."/>
            <person name="Nichols A."/>
            <person name="Cepeda A.J."/>
            <person name="Yan W."/>
            <person name="Fan B."/>
            <person name="Jiang Y."/>
            <person name="Adhikari A."/>
            <person name="Zheng C.-J."/>
            <person name="Schuster L."/>
            <person name="Cowan T.M."/>
            <person name="Smanski M.J."/>
            <person name="Chevrette M.G."/>
            <person name="De Carvalho L.P.S."/>
            <person name="Shen B."/>
        </authorList>
    </citation>
    <scope>NUCLEOTIDE SEQUENCE [LARGE SCALE GENOMIC DNA]</scope>
    <source>
        <strain evidence="1 2">NPDC017990</strain>
    </source>
</reference>
<evidence type="ECO:0000313" key="1">
    <source>
        <dbReference type="EMBL" id="MFH8544102.1"/>
    </source>
</evidence>